<evidence type="ECO:0000313" key="1">
    <source>
        <dbReference type="EnsemblMetazoa" id="MESCA005926-PA"/>
    </source>
</evidence>
<reference evidence="2" key="1">
    <citation type="submission" date="2013-02" db="EMBL/GenBank/DDBJ databases">
        <authorList>
            <person name="Hughes D."/>
        </authorList>
    </citation>
    <scope>NUCLEOTIDE SEQUENCE</scope>
    <source>
        <strain>Durham</strain>
        <strain evidence="2">NC isolate 2 -- Noor lab</strain>
    </source>
</reference>
<accession>T1GQL6</accession>
<organism evidence="1 2">
    <name type="scientific">Megaselia scalaris</name>
    <name type="common">Humpbacked fly</name>
    <name type="synonym">Phora scalaris</name>
    <dbReference type="NCBI Taxonomy" id="36166"/>
    <lineage>
        <taxon>Eukaryota</taxon>
        <taxon>Metazoa</taxon>
        <taxon>Ecdysozoa</taxon>
        <taxon>Arthropoda</taxon>
        <taxon>Hexapoda</taxon>
        <taxon>Insecta</taxon>
        <taxon>Pterygota</taxon>
        <taxon>Neoptera</taxon>
        <taxon>Endopterygota</taxon>
        <taxon>Diptera</taxon>
        <taxon>Brachycera</taxon>
        <taxon>Muscomorpha</taxon>
        <taxon>Platypezoidea</taxon>
        <taxon>Phoridae</taxon>
        <taxon>Megaseliini</taxon>
        <taxon>Megaselia</taxon>
    </lineage>
</organism>
<dbReference type="EMBL" id="CAQQ02003220">
    <property type="status" value="NOT_ANNOTATED_CDS"/>
    <property type="molecule type" value="Genomic_DNA"/>
</dbReference>
<dbReference type="EnsemblMetazoa" id="MESCA005926-RA">
    <property type="protein sequence ID" value="MESCA005926-PA"/>
    <property type="gene ID" value="MESCA005926"/>
</dbReference>
<name>T1GQL6_MEGSC</name>
<dbReference type="AlphaFoldDB" id="T1GQL6"/>
<dbReference type="STRING" id="36166.T1GQL6"/>
<dbReference type="EMBL" id="CAQQ02003219">
    <property type="status" value="NOT_ANNOTATED_CDS"/>
    <property type="molecule type" value="Genomic_DNA"/>
</dbReference>
<dbReference type="EMBL" id="CAQQ02003221">
    <property type="status" value="NOT_ANNOTATED_CDS"/>
    <property type="molecule type" value="Genomic_DNA"/>
</dbReference>
<reference evidence="1" key="2">
    <citation type="submission" date="2015-06" db="UniProtKB">
        <authorList>
            <consortium name="EnsemblMetazoa"/>
        </authorList>
    </citation>
    <scope>IDENTIFICATION</scope>
</reference>
<proteinExistence type="predicted"/>
<sequence>MQDLSDLFMLVRKSLSRYVEDVELESFDTSTSTEGEHTPTPSPQIPQTYIEYEATLQELISQQKWSQAIHHIRNYKRVVLLSSSNPNISLLSPDSDPKMTDEILTILNCYSKQTIRDRNDAFIVSKTEQELSELYIFNGFIRRLEKR</sequence>
<protein>
    <submittedName>
        <fullName evidence="1">Uncharacterized protein</fullName>
    </submittedName>
</protein>
<evidence type="ECO:0000313" key="2">
    <source>
        <dbReference type="Proteomes" id="UP000015102"/>
    </source>
</evidence>
<dbReference type="Proteomes" id="UP000015102">
    <property type="component" value="Unassembled WGS sequence"/>
</dbReference>
<keyword evidence="2" id="KW-1185">Reference proteome</keyword>
<dbReference type="HOGENOM" id="CLU_1770195_0_0_1"/>